<dbReference type="EMBL" id="VMNK01000008">
    <property type="protein sequence ID" value="TVO57060.1"/>
    <property type="molecule type" value="Genomic_DNA"/>
</dbReference>
<sequence>MIVIARILIVAFALTVTGCATIRESVPPETTIGSMKSLSISEDLPSSDFFPGHSAVAQGTRYVVVQADGGNILLGPIFGAINISANTRKMAEKYRGSLLSIDPMPIAREAMARGGVLPSETRASFVAKPFVFVQHCYDDRFRLSLVFHVENTDQSPSWIGRYTYHLPTTYAASQFAQLSEGQIQNYRTELTLGATILTRLMQRDLSGELPATGKLVDFGSLHLLGHKMGGLGIYTMPEELYFAKSQLIEETDSHVTMRVKGVMNTAAVFGGMGFGVHYIHRKLVHTLKPVKTE</sequence>
<gene>
    <name evidence="1" type="ORF">FHP91_10765</name>
</gene>
<name>A0A557QVX6_9RHOO</name>
<protein>
    <submittedName>
        <fullName evidence="1">Uncharacterized protein</fullName>
    </submittedName>
</protein>
<evidence type="ECO:0000313" key="2">
    <source>
        <dbReference type="Proteomes" id="UP000319502"/>
    </source>
</evidence>
<reference evidence="1 2" key="1">
    <citation type="submission" date="2019-07" db="EMBL/GenBank/DDBJ databases">
        <title>The pathways for chlorine oxyanion respiration interact through the shared metabolite chlorate.</title>
        <authorList>
            <person name="Barnum T.P."/>
            <person name="Cheng Y."/>
            <person name="Hill K.A."/>
            <person name="Lucas L.N."/>
            <person name="Carlson H.K."/>
            <person name="Coates J.D."/>
        </authorList>
    </citation>
    <scope>NUCLEOTIDE SEQUENCE [LARGE SCALE GENOMIC DNA]</scope>
    <source>
        <strain evidence="1 2">SFB-3</strain>
    </source>
</reference>
<comment type="caution">
    <text evidence="1">The sequence shown here is derived from an EMBL/GenBank/DDBJ whole genome shotgun (WGS) entry which is preliminary data.</text>
</comment>
<dbReference type="Proteomes" id="UP000319502">
    <property type="component" value="Unassembled WGS sequence"/>
</dbReference>
<keyword evidence="2" id="KW-1185">Reference proteome</keyword>
<dbReference type="AlphaFoldDB" id="A0A557QVX6"/>
<organism evidence="1 2">
    <name type="scientific">Denitromonas halophila</name>
    <dbReference type="NCBI Taxonomy" id="1629404"/>
    <lineage>
        <taxon>Bacteria</taxon>
        <taxon>Pseudomonadati</taxon>
        <taxon>Pseudomonadota</taxon>
        <taxon>Betaproteobacteria</taxon>
        <taxon>Rhodocyclales</taxon>
        <taxon>Zoogloeaceae</taxon>
        <taxon>Denitromonas</taxon>
    </lineage>
</organism>
<dbReference type="PROSITE" id="PS51257">
    <property type="entry name" value="PROKAR_LIPOPROTEIN"/>
    <property type="match status" value="1"/>
</dbReference>
<evidence type="ECO:0000313" key="1">
    <source>
        <dbReference type="EMBL" id="TVO57060.1"/>
    </source>
</evidence>
<dbReference type="OrthoDB" id="8859695at2"/>
<accession>A0A557QVX6</accession>
<proteinExistence type="predicted"/>
<dbReference type="RefSeq" id="WP_144309609.1">
    <property type="nucleotide sequence ID" value="NZ_VMNK01000008.1"/>
</dbReference>